<name>A0ABQ6U4T3_9ENTR</name>
<sequence length="101" mass="11094">MQGATWRATGATLNGKKGCQSVKQIMFGQGVWQVTGRASGVKTAMSTRRKTLNNAGLPQIIIWDGESVRMGNRCNPTIFSKFDLFQICNIWRSAAQEAQAD</sequence>
<dbReference type="EMBL" id="WAGD01000007">
    <property type="protein sequence ID" value="KAB0885710.1"/>
    <property type="molecule type" value="Genomic_DNA"/>
</dbReference>
<keyword evidence="2" id="KW-1185">Reference proteome</keyword>
<dbReference type="RefSeq" id="WP_131824728.1">
    <property type="nucleotide sequence ID" value="NZ_CP187979.1"/>
</dbReference>
<reference evidence="1 2" key="1">
    <citation type="submission" date="2019-08" db="EMBL/GenBank/DDBJ databases">
        <title>Prevalence, distribution, and phylogeny of type two toxin-antitoxin genes possessed by Cronobacter species where C. sakazakii homologs follow sequence type lineages.</title>
        <authorList>
            <person name="Finkelstein S."/>
            <person name="Negrete F."/>
            <person name="Jang H."/>
            <person name="Gopinath G.R."/>
            <person name="Tall B.D."/>
        </authorList>
    </citation>
    <scope>NUCLEOTIDE SEQUENCE [LARGE SCALE GENOMIC DNA]</scope>
    <source>
        <strain evidence="1 2">MOD1_GK1257</strain>
    </source>
</reference>
<organism evidence="1 2">
    <name type="scientific">Cronobacter muytjensii</name>
    <dbReference type="NCBI Taxonomy" id="413501"/>
    <lineage>
        <taxon>Bacteria</taxon>
        <taxon>Pseudomonadati</taxon>
        <taxon>Pseudomonadota</taxon>
        <taxon>Gammaproteobacteria</taxon>
        <taxon>Enterobacterales</taxon>
        <taxon>Enterobacteriaceae</taxon>
        <taxon>Cronobacter</taxon>
    </lineage>
</organism>
<proteinExistence type="predicted"/>
<gene>
    <name evidence="1" type="ORF">FZI19_02275</name>
</gene>
<protein>
    <submittedName>
        <fullName evidence="1">Uncharacterized protein</fullName>
    </submittedName>
</protein>
<evidence type="ECO:0000313" key="1">
    <source>
        <dbReference type="EMBL" id="KAB0885710.1"/>
    </source>
</evidence>
<evidence type="ECO:0000313" key="2">
    <source>
        <dbReference type="Proteomes" id="UP000469927"/>
    </source>
</evidence>
<comment type="caution">
    <text evidence="1">The sequence shown here is derived from an EMBL/GenBank/DDBJ whole genome shotgun (WGS) entry which is preliminary data.</text>
</comment>
<accession>A0ABQ6U4T3</accession>
<dbReference type="Proteomes" id="UP000469927">
    <property type="component" value="Unassembled WGS sequence"/>
</dbReference>